<accession>A0A9W9TFF8</accession>
<gene>
    <name evidence="2" type="ORF">N7468_009648</name>
</gene>
<feature type="region of interest" description="Disordered" evidence="1">
    <location>
        <begin position="1"/>
        <end position="20"/>
    </location>
</feature>
<evidence type="ECO:0000256" key="1">
    <source>
        <dbReference type="SAM" id="MobiDB-lite"/>
    </source>
</evidence>
<evidence type="ECO:0000313" key="3">
    <source>
        <dbReference type="Proteomes" id="UP001150941"/>
    </source>
</evidence>
<dbReference type="GeneID" id="83206247"/>
<dbReference type="AlphaFoldDB" id="A0A9W9TFF8"/>
<comment type="caution">
    <text evidence="2">The sequence shown here is derived from an EMBL/GenBank/DDBJ whole genome shotgun (WGS) entry which is preliminary data.</text>
</comment>
<reference evidence="2" key="1">
    <citation type="submission" date="2022-11" db="EMBL/GenBank/DDBJ databases">
        <authorList>
            <person name="Petersen C."/>
        </authorList>
    </citation>
    <scope>NUCLEOTIDE SEQUENCE</scope>
    <source>
        <strain evidence="2">IBT 19713</strain>
    </source>
</reference>
<dbReference type="EMBL" id="JAPQKS010000007">
    <property type="protein sequence ID" value="KAJ5220444.1"/>
    <property type="molecule type" value="Genomic_DNA"/>
</dbReference>
<reference evidence="2" key="2">
    <citation type="journal article" date="2023" name="IMA Fungus">
        <title>Comparative genomic study of the Penicillium genus elucidates a diverse pangenome and 15 lateral gene transfer events.</title>
        <authorList>
            <person name="Petersen C."/>
            <person name="Sorensen T."/>
            <person name="Nielsen M.R."/>
            <person name="Sondergaard T.E."/>
            <person name="Sorensen J.L."/>
            <person name="Fitzpatrick D.A."/>
            <person name="Frisvad J.C."/>
            <person name="Nielsen K.L."/>
        </authorList>
    </citation>
    <scope>NUCLEOTIDE SEQUENCE</scope>
    <source>
        <strain evidence="2">IBT 19713</strain>
    </source>
</reference>
<proteinExistence type="predicted"/>
<sequence>MPKRPTPHGPSSKPGSSGDNWKALTKYEEIIILRLCLEFRSLIKVDSYSLFYQSVAQAFTESQCLPYLYSASAVELFVAFNMSKRRESHRDSKTPSRSSNQLDELLDQLILYIDQVERAGPMAHPRDKKSDSHLRHAETAHALESLLTAIMNKDTRTENKISKIERKISSLETSLLDINTKLDFMLERLDRRGADFQPS</sequence>
<keyword evidence="3" id="KW-1185">Reference proteome</keyword>
<feature type="compositionally biased region" description="Low complexity" evidence="1">
    <location>
        <begin position="9"/>
        <end position="18"/>
    </location>
</feature>
<dbReference type="RefSeq" id="XP_058327274.1">
    <property type="nucleotide sequence ID" value="XM_058478944.1"/>
</dbReference>
<protein>
    <submittedName>
        <fullName evidence="2">Uncharacterized protein</fullName>
    </submittedName>
</protein>
<dbReference type="Proteomes" id="UP001150941">
    <property type="component" value="Unassembled WGS sequence"/>
</dbReference>
<name>A0A9W9TFF8_9EURO</name>
<evidence type="ECO:0000313" key="2">
    <source>
        <dbReference type="EMBL" id="KAJ5220444.1"/>
    </source>
</evidence>
<organism evidence="2 3">
    <name type="scientific">Penicillium chermesinum</name>
    <dbReference type="NCBI Taxonomy" id="63820"/>
    <lineage>
        <taxon>Eukaryota</taxon>
        <taxon>Fungi</taxon>
        <taxon>Dikarya</taxon>
        <taxon>Ascomycota</taxon>
        <taxon>Pezizomycotina</taxon>
        <taxon>Eurotiomycetes</taxon>
        <taxon>Eurotiomycetidae</taxon>
        <taxon>Eurotiales</taxon>
        <taxon>Aspergillaceae</taxon>
        <taxon>Penicillium</taxon>
    </lineage>
</organism>